<dbReference type="InterPro" id="IPR001841">
    <property type="entry name" value="Znf_RING"/>
</dbReference>
<dbReference type="PROSITE" id="PS50089">
    <property type="entry name" value="ZF_RING_2"/>
    <property type="match status" value="1"/>
</dbReference>
<dbReference type="SUPFAM" id="SSF57850">
    <property type="entry name" value="RING/U-box"/>
    <property type="match status" value="1"/>
</dbReference>
<evidence type="ECO:0000256" key="3">
    <source>
        <dbReference type="ARBA" id="ARBA00022679"/>
    </source>
</evidence>
<gene>
    <name evidence="15" type="ORF">CEY00_Acc21999</name>
</gene>
<comment type="similarity">
    <text evidence="11">Belongs to the RING-type zinc finger family. ATL subfamily.</text>
</comment>
<keyword evidence="5" id="KW-0479">Metal-binding</keyword>
<sequence>MVMEIVVSVILLLVGIVVLVTIHVCVVGRAFRRGDFNNGNAILVQRHNISRSTPRMSQDEIRKLPCFDYEVGEKGKSSMECAVCLESFKVGDVCRLLPKCKHSFHVQCIDSWLLKTAVCPICRTGANFSPKIGGGQSSNSGGEVGVLELAANEQIQNLF</sequence>
<dbReference type="Gene3D" id="3.30.40.10">
    <property type="entry name" value="Zinc/RING finger domain, C3HC4 (zinc finger)"/>
    <property type="match status" value="1"/>
</dbReference>
<evidence type="ECO:0000256" key="12">
    <source>
        <dbReference type="PROSITE-ProRule" id="PRU00175"/>
    </source>
</evidence>
<dbReference type="Gramene" id="PSR95865">
    <property type="protein sequence ID" value="PSR95865"/>
    <property type="gene ID" value="CEY00_Acc21999"/>
</dbReference>
<reference evidence="15 16" key="1">
    <citation type="submission" date="2017-07" db="EMBL/GenBank/DDBJ databases">
        <title>An improved, manually edited Actinidia chinensis var. chinensis (kiwifruit) genome highlights the challenges associated with draft genomes and gene prediction in plants.</title>
        <authorList>
            <person name="Pilkington S."/>
            <person name="Crowhurst R."/>
            <person name="Hilario E."/>
            <person name="Nardozza S."/>
            <person name="Fraser L."/>
            <person name="Peng Y."/>
            <person name="Gunaseelan K."/>
            <person name="Simpson R."/>
            <person name="Tahir J."/>
            <person name="Deroles S."/>
            <person name="Templeton K."/>
            <person name="Luo Z."/>
            <person name="Davy M."/>
            <person name="Cheng C."/>
            <person name="Mcneilage M."/>
            <person name="Scaglione D."/>
            <person name="Liu Y."/>
            <person name="Zhang Q."/>
            <person name="Datson P."/>
            <person name="De Silva N."/>
            <person name="Gardiner S."/>
            <person name="Bassett H."/>
            <person name="Chagne D."/>
            <person name="Mccallum J."/>
            <person name="Dzierzon H."/>
            <person name="Deng C."/>
            <person name="Wang Y.-Y."/>
            <person name="Barron N."/>
            <person name="Manako K."/>
            <person name="Bowen J."/>
            <person name="Foster T."/>
            <person name="Erridge Z."/>
            <person name="Tiffin H."/>
            <person name="Waite C."/>
            <person name="Davies K."/>
            <person name="Grierson E."/>
            <person name="Laing W."/>
            <person name="Kirk R."/>
            <person name="Chen X."/>
            <person name="Wood M."/>
            <person name="Montefiori M."/>
            <person name="Brummell D."/>
            <person name="Schwinn K."/>
            <person name="Catanach A."/>
            <person name="Fullerton C."/>
            <person name="Li D."/>
            <person name="Meiyalaghan S."/>
            <person name="Nieuwenhuizen N."/>
            <person name="Read N."/>
            <person name="Prakash R."/>
            <person name="Hunter D."/>
            <person name="Zhang H."/>
            <person name="Mckenzie M."/>
            <person name="Knabel M."/>
            <person name="Harris A."/>
            <person name="Allan A."/>
            <person name="Chen A."/>
            <person name="Janssen B."/>
            <person name="Plunkett B."/>
            <person name="Dwamena C."/>
            <person name="Voogd C."/>
            <person name="Leif D."/>
            <person name="Lafferty D."/>
            <person name="Souleyre E."/>
            <person name="Varkonyi-Gasic E."/>
            <person name="Gambi F."/>
            <person name="Hanley J."/>
            <person name="Yao J.-L."/>
            <person name="Cheung J."/>
            <person name="David K."/>
            <person name="Warren B."/>
            <person name="Marsh K."/>
            <person name="Snowden K."/>
            <person name="Lin-Wang K."/>
            <person name="Brian L."/>
            <person name="Martinez-Sanchez M."/>
            <person name="Wang M."/>
            <person name="Ileperuma N."/>
            <person name="Macnee N."/>
            <person name="Campin R."/>
            <person name="Mcatee P."/>
            <person name="Drummond R."/>
            <person name="Espley R."/>
            <person name="Ireland H."/>
            <person name="Wu R."/>
            <person name="Atkinson R."/>
            <person name="Karunairetnam S."/>
            <person name="Bulley S."/>
            <person name="Chunkath S."/>
            <person name="Hanley Z."/>
            <person name="Storey R."/>
            <person name="Thrimawithana A."/>
            <person name="Thomson S."/>
            <person name="David C."/>
            <person name="Testolin R."/>
        </authorList>
    </citation>
    <scope>NUCLEOTIDE SEQUENCE [LARGE SCALE GENOMIC DNA]</scope>
    <source>
        <strain evidence="16">cv. Red5</strain>
        <tissue evidence="15">Young leaf</tissue>
    </source>
</reference>
<evidence type="ECO:0000259" key="14">
    <source>
        <dbReference type="PROSITE" id="PS50089"/>
    </source>
</evidence>
<dbReference type="GO" id="GO:0016740">
    <property type="term" value="F:transferase activity"/>
    <property type="evidence" value="ECO:0007669"/>
    <property type="project" value="UniProtKB-KW"/>
</dbReference>
<evidence type="ECO:0000256" key="10">
    <source>
        <dbReference type="ARBA" id="ARBA00023136"/>
    </source>
</evidence>
<protein>
    <submittedName>
        <fullName evidence="15">RING-H2 finger protein</fullName>
    </submittedName>
</protein>
<feature type="domain" description="RING-type" evidence="14">
    <location>
        <begin position="81"/>
        <end position="123"/>
    </location>
</feature>
<evidence type="ECO:0000313" key="15">
    <source>
        <dbReference type="EMBL" id="PSR95865.1"/>
    </source>
</evidence>
<feature type="transmembrane region" description="Helical" evidence="13">
    <location>
        <begin position="6"/>
        <end position="27"/>
    </location>
</feature>
<evidence type="ECO:0000256" key="13">
    <source>
        <dbReference type="SAM" id="Phobius"/>
    </source>
</evidence>
<dbReference type="PANTHER" id="PTHR45768:SF61">
    <property type="entry name" value="RING-H2 FINGER PROTEIN ATL18"/>
    <property type="match status" value="1"/>
</dbReference>
<organism evidence="15 16">
    <name type="scientific">Actinidia chinensis var. chinensis</name>
    <name type="common">Chinese soft-hair kiwi</name>
    <dbReference type="NCBI Taxonomy" id="1590841"/>
    <lineage>
        <taxon>Eukaryota</taxon>
        <taxon>Viridiplantae</taxon>
        <taxon>Streptophyta</taxon>
        <taxon>Embryophyta</taxon>
        <taxon>Tracheophyta</taxon>
        <taxon>Spermatophyta</taxon>
        <taxon>Magnoliopsida</taxon>
        <taxon>eudicotyledons</taxon>
        <taxon>Gunneridae</taxon>
        <taxon>Pentapetalae</taxon>
        <taxon>asterids</taxon>
        <taxon>Ericales</taxon>
        <taxon>Actinidiaceae</taxon>
        <taxon>Actinidia</taxon>
    </lineage>
</organism>
<keyword evidence="3" id="KW-0808">Transferase</keyword>
<evidence type="ECO:0000256" key="8">
    <source>
        <dbReference type="ARBA" id="ARBA00022833"/>
    </source>
</evidence>
<dbReference type="GO" id="GO:0016020">
    <property type="term" value="C:membrane"/>
    <property type="evidence" value="ECO:0007669"/>
    <property type="project" value="UniProtKB-SubCell"/>
</dbReference>
<accession>A0A2R6PS05</accession>
<dbReference type="AlphaFoldDB" id="A0A2R6PS05"/>
<evidence type="ECO:0000313" key="16">
    <source>
        <dbReference type="Proteomes" id="UP000241394"/>
    </source>
</evidence>
<keyword evidence="7" id="KW-0833">Ubl conjugation pathway</keyword>
<keyword evidence="16" id="KW-1185">Reference proteome</keyword>
<dbReference type="GO" id="GO:0008270">
    <property type="term" value="F:zinc ion binding"/>
    <property type="evidence" value="ECO:0007669"/>
    <property type="project" value="UniProtKB-KW"/>
</dbReference>
<dbReference type="InterPro" id="IPR013083">
    <property type="entry name" value="Znf_RING/FYVE/PHD"/>
</dbReference>
<comment type="caution">
    <text evidence="15">The sequence shown here is derived from an EMBL/GenBank/DDBJ whole genome shotgun (WGS) entry which is preliminary data.</text>
</comment>
<comment type="subcellular location">
    <subcellularLocation>
        <location evidence="1">Membrane</location>
        <topology evidence="1">Single-pass membrane protein</topology>
    </subcellularLocation>
</comment>
<evidence type="ECO:0000256" key="11">
    <source>
        <dbReference type="ARBA" id="ARBA00024209"/>
    </source>
</evidence>
<dbReference type="InParanoid" id="A0A2R6PS05"/>
<evidence type="ECO:0000256" key="2">
    <source>
        <dbReference type="ARBA" id="ARBA00004906"/>
    </source>
</evidence>
<proteinExistence type="inferred from homology"/>
<dbReference type="EMBL" id="NKQK01000023">
    <property type="protein sequence ID" value="PSR95865.1"/>
    <property type="molecule type" value="Genomic_DNA"/>
</dbReference>
<evidence type="ECO:0000256" key="5">
    <source>
        <dbReference type="ARBA" id="ARBA00022723"/>
    </source>
</evidence>
<evidence type="ECO:0000256" key="6">
    <source>
        <dbReference type="ARBA" id="ARBA00022771"/>
    </source>
</evidence>
<keyword evidence="8" id="KW-0862">Zinc</keyword>
<keyword evidence="6 12" id="KW-0863">Zinc-finger</keyword>
<name>A0A2R6PS05_ACTCC</name>
<dbReference type="Pfam" id="PF13639">
    <property type="entry name" value="zf-RING_2"/>
    <property type="match status" value="1"/>
</dbReference>
<keyword evidence="10 13" id="KW-0472">Membrane</keyword>
<dbReference type="SMART" id="SM00184">
    <property type="entry name" value="RING"/>
    <property type="match status" value="1"/>
</dbReference>
<dbReference type="Proteomes" id="UP000241394">
    <property type="component" value="Chromosome LG23"/>
</dbReference>
<reference evidence="16" key="2">
    <citation type="journal article" date="2018" name="BMC Genomics">
        <title>A manually annotated Actinidia chinensis var. chinensis (kiwifruit) genome highlights the challenges associated with draft genomes and gene prediction in plants.</title>
        <authorList>
            <person name="Pilkington S.M."/>
            <person name="Crowhurst R."/>
            <person name="Hilario E."/>
            <person name="Nardozza S."/>
            <person name="Fraser L."/>
            <person name="Peng Y."/>
            <person name="Gunaseelan K."/>
            <person name="Simpson R."/>
            <person name="Tahir J."/>
            <person name="Deroles S.C."/>
            <person name="Templeton K."/>
            <person name="Luo Z."/>
            <person name="Davy M."/>
            <person name="Cheng C."/>
            <person name="McNeilage M."/>
            <person name="Scaglione D."/>
            <person name="Liu Y."/>
            <person name="Zhang Q."/>
            <person name="Datson P."/>
            <person name="De Silva N."/>
            <person name="Gardiner S.E."/>
            <person name="Bassett H."/>
            <person name="Chagne D."/>
            <person name="McCallum J."/>
            <person name="Dzierzon H."/>
            <person name="Deng C."/>
            <person name="Wang Y.Y."/>
            <person name="Barron L."/>
            <person name="Manako K."/>
            <person name="Bowen J."/>
            <person name="Foster T.M."/>
            <person name="Erridge Z.A."/>
            <person name="Tiffin H."/>
            <person name="Waite C.N."/>
            <person name="Davies K.M."/>
            <person name="Grierson E.P."/>
            <person name="Laing W.A."/>
            <person name="Kirk R."/>
            <person name="Chen X."/>
            <person name="Wood M."/>
            <person name="Montefiori M."/>
            <person name="Brummell D.A."/>
            <person name="Schwinn K.E."/>
            <person name="Catanach A."/>
            <person name="Fullerton C."/>
            <person name="Li D."/>
            <person name="Meiyalaghan S."/>
            <person name="Nieuwenhuizen N."/>
            <person name="Read N."/>
            <person name="Prakash R."/>
            <person name="Hunter D."/>
            <person name="Zhang H."/>
            <person name="McKenzie M."/>
            <person name="Knabel M."/>
            <person name="Harris A."/>
            <person name="Allan A.C."/>
            <person name="Gleave A."/>
            <person name="Chen A."/>
            <person name="Janssen B.J."/>
            <person name="Plunkett B."/>
            <person name="Ampomah-Dwamena C."/>
            <person name="Voogd C."/>
            <person name="Leif D."/>
            <person name="Lafferty D."/>
            <person name="Souleyre E.J.F."/>
            <person name="Varkonyi-Gasic E."/>
            <person name="Gambi F."/>
            <person name="Hanley J."/>
            <person name="Yao J.L."/>
            <person name="Cheung J."/>
            <person name="David K.M."/>
            <person name="Warren B."/>
            <person name="Marsh K."/>
            <person name="Snowden K.C."/>
            <person name="Lin-Wang K."/>
            <person name="Brian L."/>
            <person name="Martinez-Sanchez M."/>
            <person name="Wang M."/>
            <person name="Ileperuma N."/>
            <person name="Macnee N."/>
            <person name="Campin R."/>
            <person name="McAtee P."/>
            <person name="Drummond R.S.M."/>
            <person name="Espley R.V."/>
            <person name="Ireland H.S."/>
            <person name="Wu R."/>
            <person name="Atkinson R.G."/>
            <person name="Karunairetnam S."/>
            <person name="Bulley S."/>
            <person name="Chunkath S."/>
            <person name="Hanley Z."/>
            <person name="Storey R."/>
            <person name="Thrimawithana A.H."/>
            <person name="Thomson S."/>
            <person name="David C."/>
            <person name="Testolin R."/>
            <person name="Huang H."/>
            <person name="Hellens R.P."/>
            <person name="Schaffer R.J."/>
        </authorList>
    </citation>
    <scope>NUCLEOTIDE SEQUENCE [LARGE SCALE GENOMIC DNA]</scope>
    <source>
        <strain evidence="16">cv. Red5</strain>
    </source>
</reference>
<evidence type="ECO:0000256" key="7">
    <source>
        <dbReference type="ARBA" id="ARBA00022786"/>
    </source>
</evidence>
<dbReference type="STRING" id="1590841.A0A2R6PS05"/>
<evidence type="ECO:0000256" key="4">
    <source>
        <dbReference type="ARBA" id="ARBA00022692"/>
    </source>
</evidence>
<dbReference type="OrthoDB" id="8062037at2759"/>
<evidence type="ECO:0000256" key="1">
    <source>
        <dbReference type="ARBA" id="ARBA00004167"/>
    </source>
</evidence>
<keyword evidence="4 13" id="KW-0812">Transmembrane</keyword>
<keyword evidence="9 13" id="KW-1133">Transmembrane helix</keyword>
<evidence type="ECO:0000256" key="9">
    <source>
        <dbReference type="ARBA" id="ARBA00022989"/>
    </source>
</evidence>
<comment type="pathway">
    <text evidence="2">Protein modification; protein ubiquitination.</text>
</comment>
<dbReference type="PANTHER" id="PTHR45768">
    <property type="entry name" value="E3 UBIQUITIN-PROTEIN LIGASE RNF13-LIKE"/>
    <property type="match status" value="1"/>
</dbReference>
<dbReference type="OMA" id="YVANWDK"/>